<reference evidence="1" key="1">
    <citation type="submission" date="2020-05" db="EMBL/GenBank/DDBJ databases">
        <authorList>
            <person name="Chiriac C."/>
            <person name="Salcher M."/>
            <person name="Ghai R."/>
            <person name="Kavagutti S V."/>
        </authorList>
    </citation>
    <scope>NUCLEOTIDE SEQUENCE</scope>
</reference>
<name>A0A6J5PWE7_9CAUD</name>
<proteinExistence type="predicted"/>
<evidence type="ECO:0000313" key="1">
    <source>
        <dbReference type="EMBL" id="CAB4175522.1"/>
    </source>
</evidence>
<protein>
    <submittedName>
        <fullName evidence="1">Uncharacterized protein</fullName>
    </submittedName>
</protein>
<accession>A0A6J5PWE7</accession>
<organism evidence="1">
    <name type="scientific">uncultured Caudovirales phage</name>
    <dbReference type="NCBI Taxonomy" id="2100421"/>
    <lineage>
        <taxon>Viruses</taxon>
        <taxon>Duplodnaviria</taxon>
        <taxon>Heunggongvirae</taxon>
        <taxon>Uroviricota</taxon>
        <taxon>Caudoviricetes</taxon>
        <taxon>Peduoviridae</taxon>
        <taxon>Maltschvirus</taxon>
        <taxon>Maltschvirus maltsch</taxon>
    </lineage>
</organism>
<dbReference type="EMBL" id="LR796923">
    <property type="protein sequence ID" value="CAB4175522.1"/>
    <property type="molecule type" value="Genomic_DNA"/>
</dbReference>
<gene>
    <name evidence="1" type="ORF">UFOVP972_232</name>
</gene>
<sequence>MSLITRQGKDSKLSIVEMDNNLTYLESLGLAGTKYIFVAANGTPTENATDLHVAYDKAKTMSPSQPNRITIICGPGKYEFPNSSPFTLDAAFIDLVSLTGNRDVFLYTTSSNTNLTTDYNIDISTDNVFVKGVDASTPVWVDLKGGLLVSGSFKIANSLDNLICENCKGQSNPLTSSFGGNGSTASGTFMNCVGGYNSFGGNGSTVSGTFTNCVGSYNSFGGNGSTASGTFTNCVGGSNSFGGSGTASGTFTNCIGDTGSFGGGGTASGTFTNCISGNGSFGDNGTLSGKLFYCRLTTGTFNAVSGSGKTLYCIDGNNDPNNQGFTPQNIV</sequence>